<evidence type="ECO:0000259" key="2">
    <source>
        <dbReference type="PROSITE" id="PS50110"/>
    </source>
</evidence>
<comment type="caution">
    <text evidence="3">The sequence shown here is derived from an EMBL/GenBank/DDBJ whole genome shotgun (WGS) entry which is preliminary data.</text>
</comment>
<dbReference type="GeneID" id="88083239"/>
<reference evidence="3 4" key="1">
    <citation type="submission" date="2018-09" db="EMBL/GenBank/DDBJ databases">
        <authorList>
            <person name="Le Fleche-Mateos A."/>
        </authorList>
    </citation>
    <scope>NUCLEOTIDE SEQUENCE [LARGE SCALE GENOMIC DNA]</scope>
    <source>
        <strain evidence="3 4">DSM 30078</strain>
    </source>
</reference>
<sequence>MKKIVVVDKGEHSLSRIYFIADVRKYQVITLSDFSDAGEILNHQLPDILLVNCDLYKGDFSRFIAKVRGISDKIKIIGFSWRTEEMFRHHGSPLSLDAFIKMPMDVRQLSLALEAIEYNYTLFPMNIFSAS</sequence>
<accession>A0ABX9NYJ8</accession>
<dbReference type="SUPFAM" id="SSF52172">
    <property type="entry name" value="CheY-like"/>
    <property type="match status" value="1"/>
</dbReference>
<evidence type="ECO:0000313" key="4">
    <source>
        <dbReference type="Proteomes" id="UP000284119"/>
    </source>
</evidence>
<proteinExistence type="predicted"/>
<organism evidence="3 4">
    <name type="scientific">Rahnella inusitata</name>
    <dbReference type="NCBI Taxonomy" id="58169"/>
    <lineage>
        <taxon>Bacteria</taxon>
        <taxon>Pseudomonadati</taxon>
        <taxon>Pseudomonadota</taxon>
        <taxon>Gammaproteobacteria</taxon>
        <taxon>Enterobacterales</taxon>
        <taxon>Yersiniaceae</taxon>
        <taxon>Rahnella</taxon>
    </lineage>
</organism>
<comment type="caution">
    <text evidence="1">Lacks conserved residue(s) required for the propagation of feature annotation.</text>
</comment>
<evidence type="ECO:0000256" key="1">
    <source>
        <dbReference type="PROSITE-ProRule" id="PRU00169"/>
    </source>
</evidence>
<dbReference type="InterPro" id="IPR011006">
    <property type="entry name" value="CheY-like_superfamily"/>
</dbReference>
<evidence type="ECO:0000313" key="3">
    <source>
        <dbReference type="EMBL" id="RJT12730.1"/>
    </source>
</evidence>
<dbReference type="PROSITE" id="PS50110">
    <property type="entry name" value="RESPONSE_REGULATORY"/>
    <property type="match status" value="1"/>
</dbReference>
<protein>
    <submittedName>
        <fullName evidence="3">Response regulator</fullName>
    </submittedName>
</protein>
<dbReference type="Gene3D" id="3.40.50.2300">
    <property type="match status" value="1"/>
</dbReference>
<keyword evidence="4" id="KW-1185">Reference proteome</keyword>
<dbReference type="InterPro" id="IPR001789">
    <property type="entry name" value="Sig_transdc_resp-reg_receiver"/>
</dbReference>
<dbReference type="RefSeq" id="WP_112166226.1">
    <property type="nucleotide sequence ID" value="NZ_CP065025.1"/>
</dbReference>
<name>A0ABX9NYJ8_9GAMM</name>
<dbReference type="EMBL" id="RAHG01000005">
    <property type="protein sequence ID" value="RJT12730.1"/>
    <property type="molecule type" value="Genomic_DNA"/>
</dbReference>
<feature type="domain" description="Response regulatory" evidence="2">
    <location>
        <begin position="3"/>
        <end position="117"/>
    </location>
</feature>
<gene>
    <name evidence="3" type="ORF">D5396_12130</name>
</gene>
<dbReference type="Proteomes" id="UP000284119">
    <property type="component" value="Unassembled WGS sequence"/>
</dbReference>